<keyword evidence="4 6" id="KW-0479">Metal-binding</keyword>
<gene>
    <name evidence="9" type="ORF">NKR23_g8427</name>
</gene>
<comment type="caution">
    <text evidence="9">The sequence shown here is derived from an EMBL/GenBank/DDBJ whole genome shotgun (WGS) entry which is preliminary data.</text>
</comment>
<dbReference type="Pfam" id="PF00067">
    <property type="entry name" value="p450"/>
    <property type="match status" value="1"/>
</dbReference>
<dbReference type="GO" id="GO:0020037">
    <property type="term" value="F:heme binding"/>
    <property type="evidence" value="ECO:0007669"/>
    <property type="project" value="InterPro"/>
</dbReference>
<dbReference type="Gene3D" id="1.10.630.10">
    <property type="entry name" value="Cytochrome P450"/>
    <property type="match status" value="1"/>
</dbReference>
<dbReference type="SUPFAM" id="SSF48264">
    <property type="entry name" value="Cytochrome P450"/>
    <property type="match status" value="1"/>
</dbReference>
<dbReference type="InterPro" id="IPR001128">
    <property type="entry name" value="Cyt_P450"/>
</dbReference>
<proteinExistence type="inferred from homology"/>
<evidence type="ECO:0000256" key="4">
    <source>
        <dbReference type="ARBA" id="ARBA00022723"/>
    </source>
</evidence>
<dbReference type="PANTHER" id="PTHR24305:SF166">
    <property type="entry name" value="CYTOCHROME P450 12A4, MITOCHONDRIAL-RELATED"/>
    <property type="match status" value="1"/>
</dbReference>
<dbReference type="InterPro" id="IPR002401">
    <property type="entry name" value="Cyt_P450_E_grp-I"/>
</dbReference>
<keyword evidence="10" id="KW-1185">Reference proteome</keyword>
<evidence type="ECO:0000256" key="5">
    <source>
        <dbReference type="ARBA" id="ARBA00023004"/>
    </source>
</evidence>
<comment type="similarity">
    <text evidence="2 7">Belongs to the cytochrome P450 family.</text>
</comment>
<dbReference type="GO" id="GO:0016705">
    <property type="term" value="F:oxidoreductase activity, acting on paired donors, with incorporation or reduction of molecular oxygen"/>
    <property type="evidence" value="ECO:0007669"/>
    <property type="project" value="InterPro"/>
</dbReference>
<dbReference type="PRINTS" id="PR00463">
    <property type="entry name" value="EP450I"/>
</dbReference>
<dbReference type="InterPro" id="IPR017972">
    <property type="entry name" value="Cyt_P450_CS"/>
</dbReference>
<keyword evidence="5 6" id="KW-0408">Iron</keyword>
<dbReference type="PRINTS" id="PR00385">
    <property type="entry name" value="P450"/>
</dbReference>
<name>A0AA38R6H6_9PEZI</name>
<keyword evidence="3 6" id="KW-0349">Heme</keyword>
<dbReference type="PROSITE" id="PS00086">
    <property type="entry name" value="CYTOCHROME_P450"/>
    <property type="match status" value="1"/>
</dbReference>
<evidence type="ECO:0000313" key="9">
    <source>
        <dbReference type="EMBL" id="KAJ9138718.1"/>
    </source>
</evidence>
<dbReference type="PANTHER" id="PTHR24305">
    <property type="entry name" value="CYTOCHROME P450"/>
    <property type="match status" value="1"/>
</dbReference>
<evidence type="ECO:0000256" key="1">
    <source>
        <dbReference type="ARBA" id="ARBA00001971"/>
    </source>
</evidence>
<feature type="transmembrane region" description="Helical" evidence="8">
    <location>
        <begin position="12"/>
        <end position="34"/>
    </location>
</feature>
<accession>A0AA38R6H6</accession>
<keyword evidence="8" id="KW-0812">Transmembrane</keyword>
<evidence type="ECO:0000256" key="8">
    <source>
        <dbReference type="SAM" id="Phobius"/>
    </source>
</evidence>
<organism evidence="9 10">
    <name type="scientific">Pleurostoma richardsiae</name>
    <dbReference type="NCBI Taxonomy" id="41990"/>
    <lineage>
        <taxon>Eukaryota</taxon>
        <taxon>Fungi</taxon>
        <taxon>Dikarya</taxon>
        <taxon>Ascomycota</taxon>
        <taxon>Pezizomycotina</taxon>
        <taxon>Sordariomycetes</taxon>
        <taxon>Sordariomycetidae</taxon>
        <taxon>Calosphaeriales</taxon>
        <taxon>Pleurostomataceae</taxon>
        <taxon>Pleurostoma</taxon>
    </lineage>
</organism>
<dbReference type="InterPro" id="IPR050121">
    <property type="entry name" value="Cytochrome_P450_monoxygenase"/>
</dbReference>
<keyword evidence="7" id="KW-0560">Oxidoreductase</keyword>
<protein>
    <submittedName>
        <fullName evidence="9">Cytochrome P450</fullName>
    </submittedName>
</protein>
<feature type="binding site" description="axial binding residue" evidence="6">
    <location>
        <position position="449"/>
    </location>
    <ligand>
        <name>heme</name>
        <dbReference type="ChEBI" id="CHEBI:30413"/>
    </ligand>
    <ligandPart>
        <name>Fe</name>
        <dbReference type="ChEBI" id="CHEBI:18248"/>
    </ligandPart>
</feature>
<reference evidence="9" key="1">
    <citation type="submission" date="2022-07" db="EMBL/GenBank/DDBJ databases">
        <title>Fungi with potential for degradation of polypropylene.</title>
        <authorList>
            <person name="Gostincar C."/>
        </authorList>
    </citation>
    <scope>NUCLEOTIDE SEQUENCE</scope>
    <source>
        <strain evidence="9">EXF-13308</strain>
    </source>
</reference>
<evidence type="ECO:0000256" key="7">
    <source>
        <dbReference type="RuleBase" id="RU000461"/>
    </source>
</evidence>
<dbReference type="GO" id="GO:0004497">
    <property type="term" value="F:monooxygenase activity"/>
    <property type="evidence" value="ECO:0007669"/>
    <property type="project" value="UniProtKB-KW"/>
</dbReference>
<keyword evidence="8" id="KW-1133">Transmembrane helix</keyword>
<sequence>MVTLLRYDGTNLLGQAALLVGVYLVGGVIWRLFFHRLSKIPGPRLAALTGWYEFYQDVILDGNYIREYPKLHEKYGPVVRISPNGLHVQDLSFYREVYSHGTKYMKDPSFYEAFGVKHSLLMFVNQAEHKERYDIIKSVFSRQSIEKLAPSVLSIVERGLKRAQQTIDEGRPWDIQQVYRSVTVDTVTRVLFDKSLNLIESEDPNPPFLRAMDTFSDRVMTAKHLPVLNRIAVRLPLSFANLVAPGYVQFRLECAKWIEEVAERHNRGVYTAEGGRPTLLDLLLRPNEEKGHKTPSHESLVDESFIFCFAGTDTTSYALSYSTYYLLTHPDKMEKLREELRQVPRNAKGLLEYRDVCHLPYLSAVIKESLRAGTPIPGNLPRVVPEGGAYVDGKFIPPGAIVQSAIRPIHYNGDIFENPTEWIPERWLADDTSDIDKWLVPFSKGSRSCIGFVIAYLELYLCLANFFLLLDMELYDTDEASMKWRDYGTARNFKHVKVKVNKVRVE</sequence>
<dbReference type="AlphaFoldDB" id="A0AA38R6H6"/>
<dbReference type="CDD" id="cd11062">
    <property type="entry name" value="CYP58-like"/>
    <property type="match status" value="1"/>
</dbReference>
<evidence type="ECO:0000313" key="10">
    <source>
        <dbReference type="Proteomes" id="UP001174694"/>
    </source>
</evidence>
<dbReference type="EMBL" id="JANBVO010000029">
    <property type="protein sequence ID" value="KAJ9138718.1"/>
    <property type="molecule type" value="Genomic_DNA"/>
</dbReference>
<dbReference type="Proteomes" id="UP001174694">
    <property type="component" value="Unassembled WGS sequence"/>
</dbReference>
<evidence type="ECO:0000256" key="3">
    <source>
        <dbReference type="ARBA" id="ARBA00022617"/>
    </source>
</evidence>
<keyword evidence="8" id="KW-0472">Membrane</keyword>
<evidence type="ECO:0000256" key="6">
    <source>
        <dbReference type="PIRSR" id="PIRSR602401-1"/>
    </source>
</evidence>
<dbReference type="GO" id="GO:0005506">
    <property type="term" value="F:iron ion binding"/>
    <property type="evidence" value="ECO:0007669"/>
    <property type="project" value="InterPro"/>
</dbReference>
<dbReference type="InterPro" id="IPR036396">
    <property type="entry name" value="Cyt_P450_sf"/>
</dbReference>
<comment type="cofactor">
    <cofactor evidence="1 6">
        <name>heme</name>
        <dbReference type="ChEBI" id="CHEBI:30413"/>
    </cofactor>
</comment>
<keyword evidence="7" id="KW-0503">Monooxygenase</keyword>
<evidence type="ECO:0000256" key="2">
    <source>
        <dbReference type="ARBA" id="ARBA00010617"/>
    </source>
</evidence>